<dbReference type="Gene3D" id="2.60.120.10">
    <property type="entry name" value="Jelly Rolls"/>
    <property type="match status" value="1"/>
</dbReference>
<evidence type="ECO:0000259" key="13">
    <source>
        <dbReference type="Pfam" id="PF00483"/>
    </source>
</evidence>
<keyword evidence="7 12" id="KW-0808">Transferase</keyword>
<evidence type="ECO:0000313" key="15">
    <source>
        <dbReference type="Proteomes" id="UP000288953"/>
    </source>
</evidence>
<dbReference type="InterPro" id="IPR014710">
    <property type="entry name" value="RmlC-like_jellyroll"/>
</dbReference>
<name>A0ABX5R924_9PSED</name>
<evidence type="ECO:0000256" key="11">
    <source>
        <dbReference type="ARBA" id="ARBA00049336"/>
    </source>
</evidence>
<protein>
    <recommendedName>
        <fullName evidence="12">Glucose-1-phosphate thymidylyltransferase</fullName>
        <ecNumber evidence="12">2.7.7.24</ecNumber>
    </recommendedName>
</protein>
<proteinExistence type="inferred from homology"/>
<dbReference type="Pfam" id="PF00908">
    <property type="entry name" value="dTDP_sugar_isom"/>
    <property type="match status" value="1"/>
</dbReference>
<keyword evidence="8 12" id="KW-0548">Nucleotidyltransferase</keyword>
<dbReference type="InterPro" id="IPR029044">
    <property type="entry name" value="Nucleotide-diphossugar_trans"/>
</dbReference>
<comment type="pathway">
    <text evidence="5">Bacterial outer membrane biogenesis; LPS O-antigen biosynthesis.</text>
</comment>
<keyword evidence="15" id="KW-1185">Reference proteome</keyword>
<dbReference type="NCBIfam" id="TIGR01207">
    <property type="entry name" value="rmlA"/>
    <property type="match status" value="1"/>
</dbReference>
<evidence type="ECO:0000256" key="2">
    <source>
        <dbReference type="ARBA" id="ARBA00001946"/>
    </source>
</evidence>
<evidence type="ECO:0000256" key="5">
    <source>
        <dbReference type="ARBA" id="ARBA00005125"/>
    </source>
</evidence>
<reference evidence="14 15" key="1">
    <citation type="journal article" date="2018" name="Genome Biol. Evol.">
        <title>Partnering With a Pest: Genomes of Hemlock Woolly Adelgid Symbionts Reveal Atypical Nutritional Provisioning Patterns in Dual-Obligate Bacteria.</title>
        <authorList>
            <person name="Weglarz K.M."/>
            <person name="Havill N.P."/>
            <person name="Burke G.R."/>
            <person name="von Dohlen C.D."/>
        </authorList>
    </citation>
    <scope>NUCLEOTIDE SEQUENCE [LARGE SCALE GENOMIC DNA]</scope>
    <source>
        <strain evidence="14 15">HWA_ENA</strain>
    </source>
</reference>
<comment type="pathway">
    <text evidence="4">Carbohydrate biosynthesis; dTDP-L-rhamnose biosynthesis.</text>
</comment>
<dbReference type="InterPro" id="IPR011051">
    <property type="entry name" value="RmlC_Cupin_sf"/>
</dbReference>
<dbReference type="Pfam" id="PF00483">
    <property type="entry name" value="NTP_transferase"/>
    <property type="match status" value="1"/>
</dbReference>
<dbReference type="NCBIfam" id="TIGR01221">
    <property type="entry name" value="rmlC"/>
    <property type="match status" value="1"/>
</dbReference>
<evidence type="ECO:0000256" key="8">
    <source>
        <dbReference type="ARBA" id="ARBA00022695"/>
    </source>
</evidence>
<dbReference type="PANTHER" id="PTHR43532">
    <property type="entry name" value="GLUCOSE-1-PHOSPHATE THYMIDYLYLTRANSFERASE"/>
    <property type="match status" value="1"/>
</dbReference>
<evidence type="ECO:0000256" key="4">
    <source>
        <dbReference type="ARBA" id="ARBA00004781"/>
    </source>
</evidence>
<comment type="function">
    <text evidence="12">Catalyzes the formation of dTDP-glucose, from dTTP and glucose 1-phosphate, as well as its pyrophosphorolysis.</text>
</comment>
<dbReference type="InterPro" id="IPR005907">
    <property type="entry name" value="G1P_thy_trans_s"/>
</dbReference>
<dbReference type="PANTHER" id="PTHR43532:SF1">
    <property type="entry name" value="GLUCOSE-1-PHOSPHATE THYMIDYLYLTRANSFERASE 1"/>
    <property type="match status" value="1"/>
</dbReference>
<keyword evidence="10 12" id="KW-0460">Magnesium</keyword>
<dbReference type="Gene3D" id="3.90.550.10">
    <property type="entry name" value="Spore Coat Polysaccharide Biosynthesis Protein SpsA, Chain A"/>
    <property type="match status" value="1"/>
</dbReference>
<dbReference type="CDD" id="cd02538">
    <property type="entry name" value="G1P_TT_short"/>
    <property type="match status" value="1"/>
</dbReference>
<dbReference type="Proteomes" id="UP000288953">
    <property type="component" value="Chromosome"/>
</dbReference>
<dbReference type="SUPFAM" id="SSF53448">
    <property type="entry name" value="Nucleotide-diphospho-sugar transferases"/>
    <property type="match status" value="1"/>
</dbReference>
<accession>A0ABX5R924</accession>
<evidence type="ECO:0000256" key="6">
    <source>
        <dbReference type="ARBA" id="ARBA00010480"/>
    </source>
</evidence>
<dbReference type="InterPro" id="IPR000888">
    <property type="entry name" value="RmlC-like"/>
</dbReference>
<feature type="domain" description="Nucleotidyl transferase" evidence="13">
    <location>
        <begin position="5"/>
        <end position="241"/>
    </location>
</feature>
<evidence type="ECO:0000313" key="14">
    <source>
        <dbReference type="EMBL" id="QAX82151.1"/>
    </source>
</evidence>
<evidence type="ECO:0000256" key="10">
    <source>
        <dbReference type="ARBA" id="ARBA00022842"/>
    </source>
</evidence>
<gene>
    <name evidence="14" type="primary">rmlA1</name>
    <name evidence="14" type="ORF">C3B55_00841</name>
</gene>
<comment type="cofactor">
    <cofactor evidence="2">
        <name>Mg(2+)</name>
        <dbReference type="ChEBI" id="CHEBI:18420"/>
    </cofactor>
</comment>
<dbReference type="EMBL" id="CP026512">
    <property type="protein sequence ID" value="QAX82151.1"/>
    <property type="molecule type" value="Genomic_DNA"/>
</dbReference>
<sequence length="476" mass="53690">MLKRKGIILAGGSGTRLHPTTLAISKQLLPVYNKPMIYYPLTTLMLADIRDILIISTPQDTPRFEQLLGDGSNWGLNISYTVQNSPDGLVQAFLIGKDFIGKDLSVLVLGDNIHHGHNFNKLLKKATRHQDGASVFAYQVNDPERYGVVEFDAHGRAISLEEKPLKPKSNYAITGLYFYDQDVIEIARNIKPSQRGELEITDLNRIYMERGKLSVEIIGRSYAWLDTGTHDSLFEASSFIATLERRQNFKIACPEEIAFRKNWIDAEQLERLATPLLKNSYGQYLKCLMTEKIHSMKHSELAISGVVLIEPRIFSDKRGFFFESFNKKQFESAIGRSVKFVQDNHSHSMRNVLRGLHYQVCQPQGKLVRVVSGEIFDVAVDIRKGSATFGQWVGEVLSAENKRQLWVPEGFAHGFVVLSESAELLYKSTNYYAPAYEHCIAWDDPSLAIKWPIIGTPTLSEKDTQGQLLSAAKVFG</sequence>
<dbReference type="InterPro" id="IPR005835">
    <property type="entry name" value="NTP_transferase_dom"/>
</dbReference>
<dbReference type="RefSeq" id="WP_157978058.1">
    <property type="nucleotide sequence ID" value="NZ_CP026512.1"/>
</dbReference>
<dbReference type="CDD" id="cd00438">
    <property type="entry name" value="cupin_RmlC"/>
    <property type="match status" value="1"/>
</dbReference>
<comment type="catalytic activity">
    <reaction evidence="1">
        <text>dTDP-4-dehydro-6-deoxy-alpha-D-glucose = dTDP-4-dehydro-beta-L-rhamnose</text>
        <dbReference type="Rhea" id="RHEA:16969"/>
        <dbReference type="ChEBI" id="CHEBI:57649"/>
        <dbReference type="ChEBI" id="CHEBI:62830"/>
        <dbReference type="EC" id="5.1.3.13"/>
    </reaction>
</comment>
<evidence type="ECO:0000256" key="12">
    <source>
        <dbReference type="RuleBase" id="RU003706"/>
    </source>
</evidence>
<evidence type="ECO:0000256" key="1">
    <source>
        <dbReference type="ARBA" id="ARBA00001298"/>
    </source>
</evidence>
<comment type="function">
    <text evidence="3">Catalyzes the epimerization of the C3' and C5'positions of dTDP-6-deoxy-D-xylo-4-hexulose, forming dTDP-6-deoxy-L-lyxo-4-hexulose.</text>
</comment>
<dbReference type="SUPFAM" id="SSF51182">
    <property type="entry name" value="RmlC-like cupins"/>
    <property type="match status" value="1"/>
</dbReference>
<dbReference type="EC" id="2.7.7.24" evidence="12"/>
<organism evidence="14 15">
    <name type="scientific">Candidatus Pseudomonas adelgestsugas</name>
    <dbReference type="NCBI Taxonomy" id="1302376"/>
    <lineage>
        <taxon>Bacteria</taxon>
        <taxon>Pseudomonadati</taxon>
        <taxon>Pseudomonadota</taxon>
        <taxon>Gammaproteobacteria</taxon>
        <taxon>Pseudomonadales</taxon>
        <taxon>Pseudomonadaceae</taxon>
        <taxon>Pseudomonas</taxon>
    </lineage>
</organism>
<keyword evidence="9 12" id="KW-0479">Metal-binding</keyword>
<evidence type="ECO:0000256" key="3">
    <source>
        <dbReference type="ARBA" id="ARBA00001997"/>
    </source>
</evidence>
<evidence type="ECO:0000256" key="7">
    <source>
        <dbReference type="ARBA" id="ARBA00022679"/>
    </source>
</evidence>
<comment type="catalytic activity">
    <reaction evidence="11 12">
        <text>dTTP + alpha-D-glucose 1-phosphate + H(+) = dTDP-alpha-D-glucose + diphosphate</text>
        <dbReference type="Rhea" id="RHEA:15225"/>
        <dbReference type="ChEBI" id="CHEBI:15378"/>
        <dbReference type="ChEBI" id="CHEBI:33019"/>
        <dbReference type="ChEBI" id="CHEBI:37568"/>
        <dbReference type="ChEBI" id="CHEBI:57477"/>
        <dbReference type="ChEBI" id="CHEBI:58601"/>
        <dbReference type="EC" id="2.7.7.24"/>
    </reaction>
</comment>
<dbReference type="GO" id="GO:0008879">
    <property type="term" value="F:glucose-1-phosphate thymidylyltransferase activity"/>
    <property type="evidence" value="ECO:0007669"/>
    <property type="project" value="UniProtKB-EC"/>
</dbReference>
<evidence type="ECO:0000256" key="9">
    <source>
        <dbReference type="ARBA" id="ARBA00022723"/>
    </source>
</evidence>
<comment type="similarity">
    <text evidence="6 12">Belongs to the glucose-1-phosphate thymidylyltransferase family.</text>
</comment>